<proteinExistence type="predicted"/>
<dbReference type="GO" id="GO:0005886">
    <property type="term" value="C:plasma membrane"/>
    <property type="evidence" value="ECO:0007669"/>
    <property type="project" value="TreeGrafter"/>
</dbReference>
<dbReference type="GO" id="GO:0098542">
    <property type="term" value="P:defense response to other organism"/>
    <property type="evidence" value="ECO:0007669"/>
    <property type="project" value="InterPro"/>
</dbReference>
<dbReference type="RefSeq" id="XP_056860177.1">
    <property type="nucleotide sequence ID" value="XM_057004197.1"/>
</dbReference>
<feature type="transmembrane region" description="Helical" evidence="5">
    <location>
        <begin position="23"/>
        <end position="45"/>
    </location>
</feature>
<dbReference type="InterPro" id="IPR044839">
    <property type="entry name" value="NDR1-like"/>
</dbReference>
<evidence type="ECO:0000256" key="4">
    <source>
        <dbReference type="ARBA" id="ARBA00023136"/>
    </source>
</evidence>
<evidence type="ECO:0000313" key="7">
    <source>
        <dbReference type="Proteomes" id="UP000504610"/>
    </source>
</evidence>
<dbReference type="OrthoDB" id="1041336at2759"/>
<keyword evidence="7" id="KW-1185">Reference proteome</keyword>
<dbReference type="InterPro" id="IPR004864">
    <property type="entry name" value="LEA_2"/>
</dbReference>
<dbReference type="KEGG" id="rsz:108836987"/>
<reference evidence="7" key="1">
    <citation type="journal article" date="2019" name="Database">
        <title>The radish genome database (RadishGD): an integrated information resource for radish genomics.</title>
        <authorList>
            <person name="Yu H.J."/>
            <person name="Baek S."/>
            <person name="Lee Y.J."/>
            <person name="Cho A."/>
            <person name="Mun J.H."/>
        </authorList>
    </citation>
    <scope>NUCLEOTIDE SEQUENCE [LARGE SCALE GENOMIC DNA]</scope>
    <source>
        <strain evidence="7">cv. WK10039</strain>
    </source>
</reference>
<protein>
    <submittedName>
        <fullName evidence="8 9">NDR1/HIN1-like protein 12</fullName>
    </submittedName>
</protein>
<dbReference type="PANTHER" id="PTHR31415">
    <property type="entry name" value="OS05G0367900 PROTEIN"/>
    <property type="match status" value="1"/>
</dbReference>
<sequence length="209" mass="23171">MAEKDKKCEFDYSKYLDEVTRRIVYGITGLVITVAVVVFLVWAILHPHKPSFVLQDVTMYEFNISQPNLLTSNLQVTLSSHNPNDKIGILYDRLDIYASYRNQEVTLAHLLPEMYQGHLDVTVWSPVLTGTAVSVEPYLTPALNEDINAGMVLLNIKIDGCVKWKVGSLVTACYRLLVNCPASIPFSGQLAGTGPAIKDQLAQKCAVDV</sequence>
<name>A0A6J0M0L8_RAPSA</name>
<evidence type="ECO:0000256" key="3">
    <source>
        <dbReference type="ARBA" id="ARBA00022989"/>
    </source>
</evidence>
<dbReference type="KEGG" id="rsz:130508612"/>
<evidence type="ECO:0000313" key="9">
    <source>
        <dbReference type="RefSeq" id="XP_056860177.1"/>
    </source>
</evidence>
<dbReference type="AlphaFoldDB" id="A0A6J0M0L8"/>
<dbReference type="Pfam" id="PF03168">
    <property type="entry name" value="LEA_2"/>
    <property type="match status" value="1"/>
</dbReference>
<evidence type="ECO:0000259" key="6">
    <source>
        <dbReference type="Pfam" id="PF03168"/>
    </source>
</evidence>
<keyword evidence="4 5" id="KW-0472">Membrane</keyword>
<evidence type="ECO:0000313" key="8">
    <source>
        <dbReference type="RefSeq" id="XP_018465578.1"/>
    </source>
</evidence>
<comment type="subcellular location">
    <subcellularLocation>
        <location evidence="1">Membrane</location>
        <topology evidence="1">Single-pass membrane protein</topology>
    </subcellularLocation>
</comment>
<feature type="domain" description="Late embryogenesis abundant protein LEA-2 subgroup" evidence="6">
    <location>
        <begin position="77"/>
        <end position="170"/>
    </location>
</feature>
<organism evidence="7 8">
    <name type="scientific">Raphanus sativus</name>
    <name type="common">Radish</name>
    <name type="synonym">Raphanus raphanistrum var. sativus</name>
    <dbReference type="NCBI Taxonomy" id="3726"/>
    <lineage>
        <taxon>Eukaryota</taxon>
        <taxon>Viridiplantae</taxon>
        <taxon>Streptophyta</taxon>
        <taxon>Embryophyta</taxon>
        <taxon>Tracheophyta</taxon>
        <taxon>Spermatophyta</taxon>
        <taxon>Magnoliopsida</taxon>
        <taxon>eudicotyledons</taxon>
        <taxon>Gunneridae</taxon>
        <taxon>Pentapetalae</taxon>
        <taxon>rosids</taxon>
        <taxon>malvids</taxon>
        <taxon>Brassicales</taxon>
        <taxon>Brassicaceae</taxon>
        <taxon>Brassiceae</taxon>
        <taxon>Raphanus</taxon>
    </lineage>
</organism>
<keyword evidence="2 5" id="KW-0812">Transmembrane</keyword>
<dbReference type="RefSeq" id="XP_018465578.1">
    <property type="nucleotide sequence ID" value="XM_018610076.2"/>
</dbReference>
<accession>A0A6J0M0L8</accession>
<evidence type="ECO:0000256" key="5">
    <source>
        <dbReference type="SAM" id="Phobius"/>
    </source>
</evidence>
<dbReference type="GeneID" id="108836987"/>
<dbReference type="GO" id="GO:0009506">
    <property type="term" value="C:plasmodesma"/>
    <property type="evidence" value="ECO:0007669"/>
    <property type="project" value="TreeGrafter"/>
</dbReference>
<keyword evidence="3 5" id="KW-1133">Transmembrane helix</keyword>
<evidence type="ECO:0000256" key="1">
    <source>
        <dbReference type="ARBA" id="ARBA00004167"/>
    </source>
</evidence>
<evidence type="ECO:0000256" key="2">
    <source>
        <dbReference type="ARBA" id="ARBA00022692"/>
    </source>
</evidence>
<dbReference type="PANTHER" id="PTHR31415:SF166">
    <property type="entry name" value="LATE EMBRYOGENESIS ABUNDANT (LEA) HYDROXYPROLINE-RICH GLYCOPROTEIN FAMILY"/>
    <property type="match status" value="1"/>
</dbReference>
<gene>
    <name evidence="8" type="primary">LOC108836987</name>
    <name evidence="9" type="synonym">LOC130508612</name>
</gene>
<dbReference type="Proteomes" id="UP000504610">
    <property type="component" value="Chromosome 2"/>
</dbReference>
<reference evidence="8 9" key="2">
    <citation type="submission" date="2025-04" db="UniProtKB">
        <authorList>
            <consortium name="RefSeq"/>
        </authorList>
    </citation>
    <scope>IDENTIFICATION</scope>
    <source>
        <tissue evidence="8 9">Leaf</tissue>
    </source>
</reference>